<gene>
    <name evidence="1" type="ORF">PoB_001773800</name>
</gene>
<organism evidence="1 2">
    <name type="scientific">Plakobranchus ocellatus</name>
    <dbReference type="NCBI Taxonomy" id="259542"/>
    <lineage>
        <taxon>Eukaryota</taxon>
        <taxon>Metazoa</taxon>
        <taxon>Spiralia</taxon>
        <taxon>Lophotrochozoa</taxon>
        <taxon>Mollusca</taxon>
        <taxon>Gastropoda</taxon>
        <taxon>Heterobranchia</taxon>
        <taxon>Euthyneura</taxon>
        <taxon>Panpulmonata</taxon>
        <taxon>Sacoglossa</taxon>
        <taxon>Placobranchoidea</taxon>
        <taxon>Plakobranchidae</taxon>
        <taxon>Plakobranchus</taxon>
    </lineage>
</organism>
<keyword evidence="2" id="KW-1185">Reference proteome</keyword>
<protein>
    <submittedName>
        <fullName evidence="1">Uncharacterized protein</fullName>
    </submittedName>
</protein>
<dbReference type="AlphaFoldDB" id="A0AAV3Z911"/>
<proteinExistence type="predicted"/>
<sequence length="118" mass="13016">MKPKLNYRDKVTDVMNRATTFKMKSFATPSSSLSILASNSRTTFSVVWFLYLAIPQQGDLRLSGPPLGHGASGRARTCDRRVPADLGVVSLATVAPRSRVFRDCVRAAPLFVYIRGRV</sequence>
<dbReference type="EMBL" id="BLXT01002115">
    <property type="protein sequence ID" value="GFN91232.1"/>
    <property type="molecule type" value="Genomic_DNA"/>
</dbReference>
<comment type="caution">
    <text evidence="1">The sequence shown here is derived from an EMBL/GenBank/DDBJ whole genome shotgun (WGS) entry which is preliminary data.</text>
</comment>
<dbReference type="Proteomes" id="UP000735302">
    <property type="component" value="Unassembled WGS sequence"/>
</dbReference>
<reference evidence="1 2" key="1">
    <citation type="journal article" date="2021" name="Elife">
        <title>Chloroplast acquisition without the gene transfer in kleptoplastic sea slugs, Plakobranchus ocellatus.</title>
        <authorList>
            <person name="Maeda T."/>
            <person name="Takahashi S."/>
            <person name="Yoshida T."/>
            <person name="Shimamura S."/>
            <person name="Takaki Y."/>
            <person name="Nagai Y."/>
            <person name="Toyoda A."/>
            <person name="Suzuki Y."/>
            <person name="Arimoto A."/>
            <person name="Ishii H."/>
            <person name="Satoh N."/>
            <person name="Nishiyama T."/>
            <person name="Hasebe M."/>
            <person name="Maruyama T."/>
            <person name="Minagawa J."/>
            <person name="Obokata J."/>
            <person name="Shigenobu S."/>
        </authorList>
    </citation>
    <scope>NUCLEOTIDE SEQUENCE [LARGE SCALE GENOMIC DNA]</scope>
</reference>
<evidence type="ECO:0000313" key="2">
    <source>
        <dbReference type="Proteomes" id="UP000735302"/>
    </source>
</evidence>
<name>A0AAV3Z911_9GAST</name>
<evidence type="ECO:0000313" key="1">
    <source>
        <dbReference type="EMBL" id="GFN91232.1"/>
    </source>
</evidence>
<accession>A0AAV3Z911</accession>